<evidence type="ECO:0000313" key="2">
    <source>
        <dbReference type="EMBL" id="GMN61605.1"/>
    </source>
</evidence>
<keyword evidence="3" id="KW-1185">Reference proteome</keyword>
<evidence type="ECO:0000256" key="1">
    <source>
        <dbReference type="SAM" id="MobiDB-lite"/>
    </source>
</evidence>
<protein>
    <submittedName>
        <fullName evidence="2">Uncharacterized protein</fullName>
    </submittedName>
</protein>
<organism evidence="2 3">
    <name type="scientific">Ficus carica</name>
    <name type="common">Common fig</name>
    <dbReference type="NCBI Taxonomy" id="3494"/>
    <lineage>
        <taxon>Eukaryota</taxon>
        <taxon>Viridiplantae</taxon>
        <taxon>Streptophyta</taxon>
        <taxon>Embryophyta</taxon>
        <taxon>Tracheophyta</taxon>
        <taxon>Spermatophyta</taxon>
        <taxon>Magnoliopsida</taxon>
        <taxon>eudicotyledons</taxon>
        <taxon>Gunneridae</taxon>
        <taxon>Pentapetalae</taxon>
        <taxon>rosids</taxon>
        <taxon>fabids</taxon>
        <taxon>Rosales</taxon>
        <taxon>Moraceae</taxon>
        <taxon>Ficeae</taxon>
        <taxon>Ficus</taxon>
    </lineage>
</organism>
<accession>A0AA88DTV4</accession>
<feature type="compositionally biased region" description="Low complexity" evidence="1">
    <location>
        <begin position="19"/>
        <end position="45"/>
    </location>
</feature>
<evidence type="ECO:0000313" key="3">
    <source>
        <dbReference type="Proteomes" id="UP001187192"/>
    </source>
</evidence>
<name>A0AA88DTV4_FICCA</name>
<reference evidence="2" key="1">
    <citation type="submission" date="2023-07" db="EMBL/GenBank/DDBJ databases">
        <title>draft genome sequence of fig (Ficus carica).</title>
        <authorList>
            <person name="Takahashi T."/>
            <person name="Nishimura K."/>
        </authorList>
    </citation>
    <scope>NUCLEOTIDE SEQUENCE</scope>
</reference>
<dbReference type="Proteomes" id="UP001187192">
    <property type="component" value="Unassembled WGS sequence"/>
</dbReference>
<dbReference type="AlphaFoldDB" id="A0AA88DTV4"/>
<gene>
    <name evidence="2" type="ORF">TIFTF001_030696</name>
</gene>
<proteinExistence type="predicted"/>
<comment type="caution">
    <text evidence="2">The sequence shown here is derived from an EMBL/GenBank/DDBJ whole genome shotgun (WGS) entry which is preliminary data.</text>
</comment>
<dbReference type="EMBL" id="BTGU01000114">
    <property type="protein sequence ID" value="GMN61605.1"/>
    <property type="molecule type" value="Genomic_DNA"/>
</dbReference>
<feature type="region of interest" description="Disordered" evidence="1">
    <location>
        <begin position="14"/>
        <end position="54"/>
    </location>
</feature>
<sequence>MITRIEIHLAQEEASRARPNQLYPPINQPPNLLNNIRPRPSNNPIFPNPSFPPPPPRPFFPGPVINIVSCPPNMVPPRVSPPPNLAAQAPQGLVAETRGGDVSRPFLRLLERPTPKVVGSVNLEKENRGDNLDLTLKL</sequence>